<dbReference type="InterPro" id="IPR001789">
    <property type="entry name" value="Sig_transdc_resp-reg_receiver"/>
</dbReference>
<dbReference type="Gene3D" id="3.40.50.2300">
    <property type="match status" value="1"/>
</dbReference>
<dbReference type="InterPro" id="IPR050595">
    <property type="entry name" value="Bact_response_regulator"/>
</dbReference>
<name>A0ABR7KUT4_9SPHI</name>
<evidence type="ECO:0000259" key="3">
    <source>
        <dbReference type="PROSITE" id="PS50110"/>
    </source>
</evidence>
<evidence type="ECO:0000313" key="4">
    <source>
        <dbReference type="EMBL" id="MBC6111869.1"/>
    </source>
</evidence>
<dbReference type="SMART" id="SM00448">
    <property type="entry name" value="REC"/>
    <property type="match status" value="1"/>
</dbReference>
<evidence type="ECO:0000256" key="2">
    <source>
        <dbReference type="PROSITE-ProRule" id="PRU00169"/>
    </source>
</evidence>
<proteinExistence type="predicted"/>
<dbReference type="RefSeq" id="WP_187072302.1">
    <property type="nucleotide sequence ID" value="NZ_JACRYL010000014.1"/>
</dbReference>
<reference evidence="4 5" key="1">
    <citation type="submission" date="2020-08" db="EMBL/GenBank/DDBJ databases">
        <authorList>
            <person name="Sun Q."/>
            <person name="Inoue M."/>
        </authorList>
    </citation>
    <scope>NUCLEOTIDE SEQUENCE [LARGE SCALE GENOMIC DNA]</scope>
    <source>
        <strain evidence="4 5">CCM 8938</strain>
    </source>
</reference>
<sequence length="118" mass="13367">MKRILVIDDDKQVQTLIPIIFEQENYHIKGTLHIGNLEDLLSDYKPDLIILDVMLGDVDGRYICNFLKEKALFKSIPIILVSGAITNKESLGCSPDAFLKKPFDIDELIQKVDDLVHA</sequence>
<gene>
    <name evidence="4" type="ORF">H7U22_15705</name>
</gene>
<dbReference type="PANTHER" id="PTHR44591">
    <property type="entry name" value="STRESS RESPONSE REGULATOR PROTEIN 1"/>
    <property type="match status" value="1"/>
</dbReference>
<feature type="modified residue" description="4-aspartylphosphate" evidence="2">
    <location>
        <position position="52"/>
    </location>
</feature>
<dbReference type="InterPro" id="IPR011006">
    <property type="entry name" value="CheY-like_superfamily"/>
</dbReference>
<dbReference type="SUPFAM" id="SSF52172">
    <property type="entry name" value="CheY-like"/>
    <property type="match status" value="1"/>
</dbReference>
<comment type="caution">
    <text evidence="4">The sequence shown here is derived from an EMBL/GenBank/DDBJ whole genome shotgun (WGS) entry which is preliminary data.</text>
</comment>
<evidence type="ECO:0000256" key="1">
    <source>
        <dbReference type="ARBA" id="ARBA00022553"/>
    </source>
</evidence>
<dbReference type="Pfam" id="PF00072">
    <property type="entry name" value="Response_reg"/>
    <property type="match status" value="1"/>
</dbReference>
<feature type="domain" description="Response regulatory" evidence="3">
    <location>
        <begin position="3"/>
        <end position="116"/>
    </location>
</feature>
<protein>
    <submittedName>
        <fullName evidence="4">Response regulator transcription factor</fullName>
    </submittedName>
</protein>
<dbReference type="EMBL" id="JACRYL010000014">
    <property type="protein sequence ID" value="MBC6111869.1"/>
    <property type="molecule type" value="Genomic_DNA"/>
</dbReference>
<keyword evidence="1 2" id="KW-0597">Phosphoprotein</keyword>
<evidence type="ECO:0000313" key="5">
    <source>
        <dbReference type="Proteomes" id="UP000652755"/>
    </source>
</evidence>
<dbReference type="Proteomes" id="UP000652755">
    <property type="component" value="Unassembled WGS sequence"/>
</dbReference>
<accession>A0ABR7KUT4</accession>
<organism evidence="4 5">
    <name type="scientific">Pedobacter fastidiosus</name>
    <dbReference type="NCBI Taxonomy" id="2765361"/>
    <lineage>
        <taxon>Bacteria</taxon>
        <taxon>Pseudomonadati</taxon>
        <taxon>Bacteroidota</taxon>
        <taxon>Sphingobacteriia</taxon>
        <taxon>Sphingobacteriales</taxon>
        <taxon>Sphingobacteriaceae</taxon>
        <taxon>Pedobacter</taxon>
    </lineage>
</organism>
<keyword evidence="5" id="KW-1185">Reference proteome</keyword>
<dbReference type="PANTHER" id="PTHR44591:SF3">
    <property type="entry name" value="RESPONSE REGULATORY DOMAIN-CONTAINING PROTEIN"/>
    <property type="match status" value="1"/>
</dbReference>
<dbReference type="PROSITE" id="PS50110">
    <property type="entry name" value="RESPONSE_REGULATORY"/>
    <property type="match status" value="1"/>
</dbReference>